<gene>
    <name evidence="2" type="ORF">Spa11_17060</name>
</gene>
<keyword evidence="1" id="KW-0472">Membrane</keyword>
<keyword evidence="1" id="KW-1133">Transmembrane helix</keyword>
<dbReference type="EMBL" id="CP036349">
    <property type="protein sequence ID" value="QDV73509.1"/>
    <property type="molecule type" value="Genomic_DNA"/>
</dbReference>
<proteinExistence type="predicted"/>
<feature type="transmembrane region" description="Helical" evidence="1">
    <location>
        <begin position="38"/>
        <end position="60"/>
    </location>
</feature>
<name>A0A518K6T7_9BACT</name>
<dbReference type="AlphaFoldDB" id="A0A518K6T7"/>
<dbReference type="Proteomes" id="UP000316426">
    <property type="component" value="Chromosome"/>
</dbReference>
<evidence type="ECO:0000313" key="2">
    <source>
        <dbReference type="EMBL" id="QDV73509.1"/>
    </source>
</evidence>
<sequence>MLWPLILPLQITATGLVVAVIAFTVLAPKTGRKRTTAFSLGVLLAILAFVPSCTGVMLALDKIRFGRFEYQSYNEITDFRAQRYLPPSAVAISMFTYPNGYLAKYSISVTDFHNYLDELWEKYGKHSAVPRHKMSGEDVPPYPDEFDEYVEQGWPPLKNAITYYSPHEDDGGGAKYLFDKDAGVVYQRTGYW</sequence>
<dbReference type="RefSeq" id="WP_231933207.1">
    <property type="nucleotide sequence ID" value="NZ_CP036349.1"/>
</dbReference>
<protein>
    <submittedName>
        <fullName evidence="2">Uncharacterized protein</fullName>
    </submittedName>
</protein>
<dbReference type="KEGG" id="bmei:Spa11_17060"/>
<keyword evidence="1" id="KW-0812">Transmembrane</keyword>
<feature type="transmembrane region" description="Helical" evidence="1">
    <location>
        <begin position="6"/>
        <end position="26"/>
    </location>
</feature>
<organism evidence="2 3">
    <name type="scientific">Botrimarina mediterranea</name>
    <dbReference type="NCBI Taxonomy" id="2528022"/>
    <lineage>
        <taxon>Bacteria</taxon>
        <taxon>Pseudomonadati</taxon>
        <taxon>Planctomycetota</taxon>
        <taxon>Planctomycetia</taxon>
        <taxon>Pirellulales</taxon>
        <taxon>Lacipirellulaceae</taxon>
        <taxon>Botrimarina</taxon>
    </lineage>
</organism>
<evidence type="ECO:0000256" key="1">
    <source>
        <dbReference type="SAM" id="Phobius"/>
    </source>
</evidence>
<reference evidence="2 3" key="1">
    <citation type="submission" date="2019-02" db="EMBL/GenBank/DDBJ databases">
        <title>Deep-cultivation of Planctomycetes and their phenomic and genomic characterization uncovers novel biology.</title>
        <authorList>
            <person name="Wiegand S."/>
            <person name="Jogler M."/>
            <person name="Boedeker C."/>
            <person name="Pinto D."/>
            <person name="Vollmers J."/>
            <person name="Rivas-Marin E."/>
            <person name="Kohn T."/>
            <person name="Peeters S.H."/>
            <person name="Heuer A."/>
            <person name="Rast P."/>
            <person name="Oberbeckmann S."/>
            <person name="Bunk B."/>
            <person name="Jeske O."/>
            <person name="Meyerdierks A."/>
            <person name="Storesund J.E."/>
            <person name="Kallscheuer N."/>
            <person name="Luecker S."/>
            <person name="Lage O.M."/>
            <person name="Pohl T."/>
            <person name="Merkel B.J."/>
            <person name="Hornburger P."/>
            <person name="Mueller R.-W."/>
            <person name="Bruemmer F."/>
            <person name="Labrenz M."/>
            <person name="Spormann A.M."/>
            <person name="Op den Camp H."/>
            <person name="Overmann J."/>
            <person name="Amann R."/>
            <person name="Jetten M.S.M."/>
            <person name="Mascher T."/>
            <person name="Medema M.H."/>
            <person name="Devos D.P."/>
            <person name="Kaster A.-K."/>
            <person name="Ovreas L."/>
            <person name="Rohde M."/>
            <person name="Galperin M.Y."/>
            <person name="Jogler C."/>
        </authorList>
    </citation>
    <scope>NUCLEOTIDE SEQUENCE [LARGE SCALE GENOMIC DNA]</scope>
    <source>
        <strain evidence="2 3">Spa11</strain>
    </source>
</reference>
<keyword evidence="3" id="KW-1185">Reference proteome</keyword>
<accession>A0A518K6T7</accession>
<evidence type="ECO:0000313" key="3">
    <source>
        <dbReference type="Proteomes" id="UP000316426"/>
    </source>
</evidence>